<dbReference type="SUPFAM" id="SSF53335">
    <property type="entry name" value="S-adenosyl-L-methionine-dependent methyltransferases"/>
    <property type="match status" value="1"/>
</dbReference>
<dbReference type="Gene3D" id="3.40.50.150">
    <property type="entry name" value="Vaccinia Virus protein VP39"/>
    <property type="match status" value="1"/>
</dbReference>
<reference evidence="2" key="1">
    <citation type="journal article" date="2019" name="Int. J. Syst. Evol. Microbiol.">
        <title>The Global Catalogue of Microorganisms (GCM) 10K type strain sequencing project: providing services to taxonomists for standard genome sequencing and annotation.</title>
        <authorList>
            <consortium name="The Broad Institute Genomics Platform"/>
            <consortium name="The Broad Institute Genome Sequencing Center for Infectious Disease"/>
            <person name="Wu L."/>
            <person name="Ma J."/>
        </authorList>
    </citation>
    <scope>NUCLEOTIDE SEQUENCE [LARGE SCALE GENOMIC DNA]</scope>
    <source>
        <strain evidence="2">JCM 31202</strain>
    </source>
</reference>
<dbReference type="GO" id="GO:0032259">
    <property type="term" value="P:methylation"/>
    <property type="evidence" value="ECO:0007669"/>
    <property type="project" value="UniProtKB-KW"/>
</dbReference>
<accession>A0ABW3EY21</accession>
<dbReference type="GO" id="GO:0008168">
    <property type="term" value="F:methyltransferase activity"/>
    <property type="evidence" value="ECO:0007669"/>
    <property type="project" value="UniProtKB-KW"/>
</dbReference>
<proteinExistence type="predicted"/>
<dbReference type="Proteomes" id="UP001596972">
    <property type="component" value="Unassembled WGS sequence"/>
</dbReference>
<dbReference type="RefSeq" id="WP_378304458.1">
    <property type="nucleotide sequence ID" value="NZ_JBHTJA010000088.1"/>
</dbReference>
<keyword evidence="1" id="KW-0489">Methyltransferase</keyword>
<evidence type="ECO:0000313" key="1">
    <source>
        <dbReference type="EMBL" id="MFD0904520.1"/>
    </source>
</evidence>
<protein>
    <submittedName>
        <fullName evidence="1">Class I SAM-dependent methyltransferase</fullName>
        <ecNumber evidence="1">2.1.1.-</ecNumber>
    </submittedName>
</protein>
<dbReference type="EC" id="2.1.1.-" evidence="1"/>
<dbReference type="Pfam" id="PF13578">
    <property type="entry name" value="Methyltransf_24"/>
    <property type="match status" value="1"/>
</dbReference>
<name>A0ABW3EY21_9ACTN</name>
<dbReference type="InterPro" id="IPR008884">
    <property type="entry name" value="TylF_MeTrfase"/>
</dbReference>
<dbReference type="PANTHER" id="PTHR40036:SF1">
    <property type="entry name" value="MACROCIN O-METHYLTRANSFERASE"/>
    <property type="match status" value="1"/>
</dbReference>
<organism evidence="1 2">
    <name type="scientific">Actinomadura sediminis</name>
    <dbReference type="NCBI Taxonomy" id="1038904"/>
    <lineage>
        <taxon>Bacteria</taxon>
        <taxon>Bacillati</taxon>
        <taxon>Actinomycetota</taxon>
        <taxon>Actinomycetes</taxon>
        <taxon>Streptosporangiales</taxon>
        <taxon>Thermomonosporaceae</taxon>
        <taxon>Actinomadura</taxon>
    </lineage>
</organism>
<gene>
    <name evidence="1" type="ORF">ACFQ11_29340</name>
</gene>
<dbReference type="EMBL" id="JBHTJA010000088">
    <property type="protein sequence ID" value="MFD0904520.1"/>
    <property type="molecule type" value="Genomic_DNA"/>
</dbReference>
<sequence>MTEAQHRDPRVLPHEGERERDVRTRLTKLLTETPIPPEYLIDNLAVYLRRFQLADLLSMDALYRMLPELPGVIMEFGVLHGRHLAVLTALRGVYEPYNPLRRIIGFDTFQGLTGISDVDRASPSAVEGRFAVPADEVGHLREVLAAHEAGDPFGHTQRTFVVQGDVRETVPRYLEDNPETVVALAYFDLDLYEPTRDTLRAIRPHLTKGSILAFDEMTHPKWPGETAALREVLGIDTVRLRQLTVAGRDAPIVYLKWGE</sequence>
<keyword evidence="1" id="KW-0808">Transferase</keyword>
<dbReference type="InterPro" id="IPR029063">
    <property type="entry name" value="SAM-dependent_MTases_sf"/>
</dbReference>
<dbReference type="PANTHER" id="PTHR40036">
    <property type="entry name" value="MACROCIN O-METHYLTRANSFERASE"/>
    <property type="match status" value="1"/>
</dbReference>
<evidence type="ECO:0000313" key="2">
    <source>
        <dbReference type="Proteomes" id="UP001596972"/>
    </source>
</evidence>
<keyword evidence="2" id="KW-1185">Reference proteome</keyword>
<comment type="caution">
    <text evidence="1">The sequence shown here is derived from an EMBL/GenBank/DDBJ whole genome shotgun (WGS) entry which is preliminary data.</text>
</comment>